<proteinExistence type="predicted"/>
<comment type="caution">
    <text evidence="1">The sequence shown here is derived from an EMBL/GenBank/DDBJ whole genome shotgun (WGS) entry which is preliminary data.</text>
</comment>
<evidence type="ECO:0000313" key="1">
    <source>
        <dbReference type="EMBL" id="KAH0456683.1"/>
    </source>
</evidence>
<evidence type="ECO:0000313" key="2">
    <source>
        <dbReference type="Proteomes" id="UP000775213"/>
    </source>
</evidence>
<dbReference type="AlphaFoldDB" id="A0AAV7GM28"/>
<dbReference type="EMBL" id="JAGFBR010000013">
    <property type="protein sequence ID" value="KAH0456683.1"/>
    <property type="molecule type" value="Genomic_DNA"/>
</dbReference>
<gene>
    <name evidence="1" type="ORF">IEQ34_014590</name>
</gene>
<keyword evidence="2" id="KW-1185">Reference proteome</keyword>
<reference evidence="1 2" key="1">
    <citation type="journal article" date="2021" name="Hortic Res">
        <title>Chromosome-scale assembly of the Dendrobium chrysotoxum genome enhances the understanding of orchid evolution.</title>
        <authorList>
            <person name="Zhang Y."/>
            <person name="Zhang G.Q."/>
            <person name="Zhang D."/>
            <person name="Liu X.D."/>
            <person name="Xu X.Y."/>
            <person name="Sun W.H."/>
            <person name="Yu X."/>
            <person name="Zhu X."/>
            <person name="Wang Z.W."/>
            <person name="Zhao X."/>
            <person name="Zhong W.Y."/>
            <person name="Chen H."/>
            <person name="Yin W.L."/>
            <person name="Huang T."/>
            <person name="Niu S.C."/>
            <person name="Liu Z.J."/>
        </authorList>
    </citation>
    <scope>NUCLEOTIDE SEQUENCE [LARGE SCALE GENOMIC DNA]</scope>
    <source>
        <strain evidence="1">Lindl</strain>
    </source>
</reference>
<organism evidence="1 2">
    <name type="scientific">Dendrobium chrysotoxum</name>
    <name type="common">Orchid</name>
    <dbReference type="NCBI Taxonomy" id="161865"/>
    <lineage>
        <taxon>Eukaryota</taxon>
        <taxon>Viridiplantae</taxon>
        <taxon>Streptophyta</taxon>
        <taxon>Embryophyta</taxon>
        <taxon>Tracheophyta</taxon>
        <taxon>Spermatophyta</taxon>
        <taxon>Magnoliopsida</taxon>
        <taxon>Liliopsida</taxon>
        <taxon>Asparagales</taxon>
        <taxon>Orchidaceae</taxon>
        <taxon>Epidendroideae</taxon>
        <taxon>Malaxideae</taxon>
        <taxon>Dendrobiinae</taxon>
        <taxon>Dendrobium</taxon>
    </lineage>
</organism>
<name>A0AAV7GM28_DENCH</name>
<accession>A0AAV7GM28</accession>
<protein>
    <submittedName>
        <fullName evidence="1">Uncharacterized protein</fullName>
    </submittedName>
</protein>
<dbReference type="Proteomes" id="UP000775213">
    <property type="component" value="Unassembled WGS sequence"/>
</dbReference>
<sequence length="85" mass="8985">MTGKLSPESSSSPATISSFLSGLTYLSGISGPKFAARACTLSTFKDPPNLPNPNFSSMKLCLSVPVLSSKCQFNKLQPVLPRHGI</sequence>